<proteinExistence type="predicted"/>
<dbReference type="PROSITE" id="PS51257">
    <property type="entry name" value="PROKAR_LIPOPROTEIN"/>
    <property type="match status" value="1"/>
</dbReference>
<dbReference type="EMBL" id="JBBKZS010000003">
    <property type="protein sequence ID" value="MEJ8854884.1"/>
    <property type="molecule type" value="Genomic_DNA"/>
</dbReference>
<keyword evidence="2" id="KW-1185">Reference proteome</keyword>
<name>A0ABU8X725_9BURK</name>
<organism evidence="1 2">
    <name type="scientific">Variovorax robiniae</name>
    <dbReference type="NCBI Taxonomy" id="1836199"/>
    <lineage>
        <taxon>Bacteria</taxon>
        <taxon>Pseudomonadati</taxon>
        <taxon>Pseudomonadota</taxon>
        <taxon>Betaproteobacteria</taxon>
        <taxon>Burkholderiales</taxon>
        <taxon>Comamonadaceae</taxon>
        <taxon>Variovorax</taxon>
    </lineage>
</organism>
<protein>
    <recommendedName>
        <fullName evidence="3">Molecular chaperone</fullName>
    </recommendedName>
</protein>
<evidence type="ECO:0008006" key="3">
    <source>
        <dbReference type="Google" id="ProtNLM"/>
    </source>
</evidence>
<comment type="caution">
    <text evidence="1">The sequence shown here is derived from an EMBL/GenBank/DDBJ whole genome shotgun (WGS) entry which is preliminary data.</text>
</comment>
<gene>
    <name evidence="1" type="ORF">WKW79_09915</name>
</gene>
<evidence type="ECO:0000313" key="2">
    <source>
        <dbReference type="Proteomes" id="UP001367030"/>
    </source>
</evidence>
<accession>A0ABU8X725</accession>
<dbReference type="Proteomes" id="UP001367030">
    <property type="component" value="Unassembled WGS sequence"/>
</dbReference>
<sequence>MSARPHSFTPSVAMRSLLLSWGLGLACPAALAQFALAVSPPRFEIRAEPGKPTRQVIELSQVDARPGTYRVRTADWVLRPDASVDFSDDLAQGSCRPWVAIERREVVVSPGRPHRFRIEVTPPLDTPPSECRLAVLIEGKEQAAGPGMPIGLAGRIGVIVYVAVGQVQPALAIVGSAVQQINGQRMPVLKVRNDGSAHGRLAGFLGGTDASGTALEFTAASAPILPGETRDIALTATRAGNADAQVQVRFPVTVRGTLEWGESGSMPVDERFGP</sequence>
<reference evidence="1 2" key="1">
    <citation type="submission" date="2024-03" db="EMBL/GenBank/DDBJ databases">
        <title>Novel species of the genus Variovorax.</title>
        <authorList>
            <person name="Liu Q."/>
            <person name="Xin Y.-H."/>
        </authorList>
    </citation>
    <scope>NUCLEOTIDE SEQUENCE [LARGE SCALE GENOMIC DNA]</scope>
    <source>
        <strain evidence="1 2">KACC 18901</strain>
    </source>
</reference>
<dbReference type="RefSeq" id="WP_340334973.1">
    <property type="nucleotide sequence ID" value="NZ_JBBKZS010000003.1"/>
</dbReference>
<evidence type="ECO:0000313" key="1">
    <source>
        <dbReference type="EMBL" id="MEJ8854884.1"/>
    </source>
</evidence>